<dbReference type="PANTHER" id="PTHR42994:SF2">
    <property type="entry name" value="PEPTIDASE"/>
    <property type="match status" value="1"/>
</dbReference>
<dbReference type="PIRSF" id="PIRSF001123">
    <property type="entry name" value="PepA_GA"/>
    <property type="match status" value="1"/>
</dbReference>
<dbReference type="EMBL" id="UGGU01000003">
    <property type="protein sequence ID" value="STO30999.1"/>
    <property type="molecule type" value="Genomic_DNA"/>
</dbReference>
<keyword evidence="2" id="KW-0645">Protease</keyword>
<organism evidence="9 10">
    <name type="scientific">Fusobacterium necrogenes</name>
    <dbReference type="NCBI Taxonomy" id="858"/>
    <lineage>
        <taxon>Bacteria</taxon>
        <taxon>Fusobacteriati</taxon>
        <taxon>Fusobacteriota</taxon>
        <taxon>Fusobacteriia</taxon>
        <taxon>Fusobacteriales</taxon>
        <taxon>Fusobacteriaceae</taxon>
        <taxon>Fusobacterium</taxon>
    </lineage>
</organism>
<dbReference type="EC" id="3.4.11.4" evidence="9"/>
<evidence type="ECO:0000256" key="4">
    <source>
        <dbReference type="ARBA" id="ARBA00022801"/>
    </source>
</evidence>
<dbReference type="NCBIfam" id="TIGR01883">
    <property type="entry name" value="PepT-like"/>
    <property type="match status" value="1"/>
</dbReference>
<dbReference type="InterPro" id="IPR002933">
    <property type="entry name" value="Peptidase_M20"/>
</dbReference>
<protein>
    <submittedName>
        <fullName evidence="9">Peptidase T</fullName>
        <ecNumber evidence="9">3.4.11.4</ecNumber>
    </submittedName>
</protein>
<dbReference type="PROSITE" id="PS00758">
    <property type="entry name" value="ARGE_DAPE_CPG2_1"/>
    <property type="match status" value="1"/>
</dbReference>
<dbReference type="OrthoDB" id="9773892at2"/>
<dbReference type="AlphaFoldDB" id="A0A377GVM1"/>
<keyword evidence="5" id="KW-0862">Zinc</keyword>
<dbReference type="SUPFAM" id="SSF55031">
    <property type="entry name" value="Bacterial exopeptidase dimerisation domain"/>
    <property type="match status" value="1"/>
</dbReference>
<feature type="domain" description="Peptidase M20 dimerisation" evidence="8">
    <location>
        <begin position="178"/>
        <end position="269"/>
    </location>
</feature>
<dbReference type="Proteomes" id="UP000255328">
    <property type="component" value="Unassembled WGS sequence"/>
</dbReference>
<sequence length="369" mass="40165">MINRDRLVESFINMAKISSPSLKEREMADYIKKELESLGLDVVEDNAGIKIGGNSGNIIGIMKGSGEKKVLLSAHMDTVLPCDKVNPIIDNGIIKSDGKTILGGDDKAGIAAIIEAIKVIKENNFEHPNIIIVCSIAEEIGLLGAKNFEIEKYSPNFSFILDSSGKPGIAIVQTPFSAKGQIKIVGRPAHAGIAPENGINALTVAAHAITKLKLGRIDDETTSNIGIVRGGEAVNIVMPEVILQYEARSFSGEKLDILLDETYNIFLKTAEEFGAKFESTVEKGYSGYYLEKNEEILKCFEKACKNIDVEYITKSTGGGSDANIYNEKGYKSLTIAIGMTKVHTKEEYIEIEDMIDTSKLVVELLKGIR</sequence>
<dbReference type="Gene3D" id="3.30.70.360">
    <property type="match status" value="1"/>
</dbReference>
<dbReference type="InterPro" id="IPR036264">
    <property type="entry name" value="Bact_exopeptidase_dim_dom"/>
</dbReference>
<dbReference type="SUPFAM" id="SSF53187">
    <property type="entry name" value="Zn-dependent exopeptidases"/>
    <property type="match status" value="1"/>
</dbReference>
<dbReference type="GO" id="GO:0046872">
    <property type="term" value="F:metal ion binding"/>
    <property type="evidence" value="ECO:0007669"/>
    <property type="project" value="UniProtKB-UniRule"/>
</dbReference>
<evidence type="ECO:0000259" key="8">
    <source>
        <dbReference type="Pfam" id="PF07687"/>
    </source>
</evidence>
<keyword evidence="9" id="KW-0031">Aminopeptidase</keyword>
<gene>
    <name evidence="9" type="primary">pepT</name>
    <name evidence="9" type="ORF">NCTC10723_00438</name>
</gene>
<dbReference type="PANTHER" id="PTHR42994">
    <property type="entry name" value="PEPTIDASE T"/>
    <property type="match status" value="1"/>
</dbReference>
<dbReference type="InterPro" id="IPR011650">
    <property type="entry name" value="Peptidase_M20_dimer"/>
</dbReference>
<keyword evidence="4 9" id="KW-0378">Hydrolase</keyword>
<evidence type="ECO:0000256" key="5">
    <source>
        <dbReference type="ARBA" id="ARBA00022833"/>
    </source>
</evidence>
<proteinExistence type="inferred from homology"/>
<evidence type="ECO:0000256" key="1">
    <source>
        <dbReference type="ARBA" id="ARBA00001947"/>
    </source>
</evidence>
<dbReference type="RefSeq" id="WP_115268917.1">
    <property type="nucleotide sequence ID" value="NZ_CASFEE010000001.1"/>
</dbReference>
<dbReference type="InterPro" id="IPR010162">
    <property type="entry name" value="PepT-like"/>
</dbReference>
<evidence type="ECO:0000313" key="9">
    <source>
        <dbReference type="EMBL" id="STO30999.1"/>
    </source>
</evidence>
<keyword evidence="3" id="KW-0479">Metal-binding</keyword>
<dbReference type="GO" id="GO:0008237">
    <property type="term" value="F:metallopeptidase activity"/>
    <property type="evidence" value="ECO:0007669"/>
    <property type="project" value="UniProtKB-KW"/>
</dbReference>
<dbReference type="Gene3D" id="3.40.630.10">
    <property type="entry name" value="Zn peptidases"/>
    <property type="match status" value="1"/>
</dbReference>
<name>A0A377GVM1_9FUSO</name>
<evidence type="ECO:0000256" key="3">
    <source>
        <dbReference type="ARBA" id="ARBA00022723"/>
    </source>
</evidence>
<accession>A0A377GVM1</accession>
<comment type="cofactor">
    <cofactor evidence="1">
        <name>Zn(2+)</name>
        <dbReference type="ChEBI" id="CHEBI:29105"/>
    </cofactor>
</comment>
<evidence type="ECO:0000256" key="6">
    <source>
        <dbReference type="ARBA" id="ARBA00023049"/>
    </source>
</evidence>
<keyword evidence="6" id="KW-0482">Metalloprotease</keyword>
<dbReference type="InterPro" id="IPR008007">
    <property type="entry name" value="Peptidase_M42"/>
</dbReference>
<comment type="similarity">
    <text evidence="7">Belongs to the peptidase M42 family.</text>
</comment>
<dbReference type="Pfam" id="PF01546">
    <property type="entry name" value="Peptidase_M20"/>
    <property type="match status" value="1"/>
</dbReference>
<dbReference type="InterPro" id="IPR001261">
    <property type="entry name" value="ArgE/DapE_CS"/>
</dbReference>
<evidence type="ECO:0000313" key="10">
    <source>
        <dbReference type="Proteomes" id="UP000255328"/>
    </source>
</evidence>
<keyword evidence="10" id="KW-1185">Reference proteome</keyword>
<evidence type="ECO:0000256" key="2">
    <source>
        <dbReference type="ARBA" id="ARBA00022670"/>
    </source>
</evidence>
<reference evidence="9 10" key="1">
    <citation type="submission" date="2018-06" db="EMBL/GenBank/DDBJ databases">
        <authorList>
            <consortium name="Pathogen Informatics"/>
            <person name="Doyle S."/>
        </authorList>
    </citation>
    <scope>NUCLEOTIDE SEQUENCE [LARGE SCALE GENOMIC DNA]</scope>
    <source>
        <strain evidence="9 10">NCTC10723</strain>
    </source>
</reference>
<dbReference type="GO" id="GO:0006508">
    <property type="term" value="P:proteolysis"/>
    <property type="evidence" value="ECO:0007669"/>
    <property type="project" value="UniProtKB-KW"/>
</dbReference>
<dbReference type="GO" id="GO:0045148">
    <property type="term" value="F:tripeptide aminopeptidase activity"/>
    <property type="evidence" value="ECO:0007669"/>
    <property type="project" value="UniProtKB-EC"/>
</dbReference>
<evidence type="ECO:0000256" key="7">
    <source>
        <dbReference type="PIRNR" id="PIRNR001123"/>
    </source>
</evidence>
<dbReference type="Pfam" id="PF07687">
    <property type="entry name" value="M20_dimer"/>
    <property type="match status" value="1"/>
</dbReference>